<reference evidence="1" key="1">
    <citation type="submission" date="2021-02" db="EMBL/GenBank/DDBJ databases">
        <authorList>
            <person name="Nowell W R."/>
        </authorList>
    </citation>
    <scope>NUCLEOTIDE SEQUENCE</scope>
</reference>
<dbReference type="Proteomes" id="UP000663866">
    <property type="component" value="Unassembled WGS sequence"/>
</dbReference>
<evidence type="ECO:0000313" key="2">
    <source>
        <dbReference type="Proteomes" id="UP000663866"/>
    </source>
</evidence>
<comment type="caution">
    <text evidence="1">The sequence shown here is derived from an EMBL/GenBank/DDBJ whole genome shotgun (WGS) entry which is preliminary data.</text>
</comment>
<keyword evidence="2" id="KW-1185">Reference proteome</keyword>
<dbReference type="AlphaFoldDB" id="A0A821NMW5"/>
<protein>
    <submittedName>
        <fullName evidence="1">Uncharacterized protein</fullName>
    </submittedName>
</protein>
<name>A0A821NMW5_9BILA</name>
<evidence type="ECO:0000313" key="1">
    <source>
        <dbReference type="EMBL" id="CAF4788919.1"/>
    </source>
</evidence>
<dbReference type="EMBL" id="CAJOBG010124047">
    <property type="protein sequence ID" value="CAF4788919.1"/>
    <property type="molecule type" value="Genomic_DNA"/>
</dbReference>
<gene>
    <name evidence="1" type="ORF">OVN521_LOCUS51437</name>
</gene>
<sequence length="44" mass="4962">TSRAVPPHWPQLSALTSDFSSIISPRATFINLTPRLHNENFIID</sequence>
<proteinExistence type="predicted"/>
<feature type="non-terminal residue" evidence="1">
    <location>
        <position position="1"/>
    </location>
</feature>
<accession>A0A821NMW5</accession>
<organism evidence="1 2">
    <name type="scientific">Rotaria magnacalcarata</name>
    <dbReference type="NCBI Taxonomy" id="392030"/>
    <lineage>
        <taxon>Eukaryota</taxon>
        <taxon>Metazoa</taxon>
        <taxon>Spiralia</taxon>
        <taxon>Gnathifera</taxon>
        <taxon>Rotifera</taxon>
        <taxon>Eurotatoria</taxon>
        <taxon>Bdelloidea</taxon>
        <taxon>Philodinida</taxon>
        <taxon>Philodinidae</taxon>
        <taxon>Rotaria</taxon>
    </lineage>
</organism>